<dbReference type="Proteomes" id="UP001073122">
    <property type="component" value="Unassembled WGS sequence"/>
</dbReference>
<dbReference type="InterPro" id="IPR016181">
    <property type="entry name" value="Acyl_CoA_acyltransferase"/>
</dbReference>
<sequence length="155" mass="18346">MKIINTNHLTPEQKENILQLWNNEYPEKLAYKSIDGLESYLEKLNEVNHFLLVNDEENIHGWAITFVRDSETWFAIILSENLHGKGWGTKILNELKQNKNELNGWVIDHGNDKKINGEFYKSPLEFYMKNEFEVLPDIRLELEIMSAVKIKWKNN</sequence>
<dbReference type="SUPFAM" id="SSF55729">
    <property type="entry name" value="Acyl-CoA N-acyltransferases (Nat)"/>
    <property type="match status" value="1"/>
</dbReference>
<evidence type="ECO:0000259" key="1">
    <source>
        <dbReference type="PROSITE" id="PS51186"/>
    </source>
</evidence>
<accession>A0ABT3XPF5</accession>
<name>A0ABT3XPF5_9FLAO</name>
<keyword evidence="3" id="KW-1185">Reference proteome</keyword>
<dbReference type="PROSITE" id="PS51186">
    <property type="entry name" value="GNAT"/>
    <property type="match status" value="1"/>
</dbReference>
<dbReference type="RefSeq" id="WP_267265322.1">
    <property type="nucleotide sequence ID" value="NZ_JAOVZW010000010.1"/>
</dbReference>
<dbReference type="Gene3D" id="3.40.630.30">
    <property type="match status" value="1"/>
</dbReference>
<evidence type="ECO:0000313" key="2">
    <source>
        <dbReference type="EMBL" id="MCX8524014.1"/>
    </source>
</evidence>
<comment type="caution">
    <text evidence="2">The sequence shown here is derived from an EMBL/GenBank/DDBJ whole genome shotgun (WGS) entry which is preliminary data.</text>
</comment>
<gene>
    <name evidence="2" type="ORF">OF897_08765</name>
</gene>
<protein>
    <recommendedName>
        <fullName evidence="1">N-acetyltransferase domain-containing protein</fullName>
    </recommendedName>
</protein>
<evidence type="ECO:0000313" key="3">
    <source>
        <dbReference type="Proteomes" id="UP001073122"/>
    </source>
</evidence>
<dbReference type="EMBL" id="JAOVZW010000010">
    <property type="protein sequence ID" value="MCX8524014.1"/>
    <property type="molecule type" value="Genomic_DNA"/>
</dbReference>
<organism evidence="2 3">
    <name type="scientific">Chryseobacterium formosus</name>
    <dbReference type="NCBI Taxonomy" id="1537363"/>
    <lineage>
        <taxon>Bacteria</taxon>
        <taxon>Pseudomonadati</taxon>
        <taxon>Bacteroidota</taxon>
        <taxon>Flavobacteriia</taxon>
        <taxon>Flavobacteriales</taxon>
        <taxon>Weeksellaceae</taxon>
        <taxon>Chryseobacterium group</taxon>
        <taxon>Chryseobacterium</taxon>
    </lineage>
</organism>
<feature type="domain" description="N-acetyltransferase" evidence="1">
    <location>
        <begin position="4"/>
        <end position="133"/>
    </location>
</feature>
<dbReference type="InterPro" id="IPR000182">
    <property type="entry name" value="GNAT_dom"/>
</dbReference>
<proteinExistence type="predicted"/>
<reference evidence="2" key="1">
    <citation type="submission" date="2022-10" db="EMBL/GenBank/DDBJ databases">
        <title>Chryseobacterium sp. nov., a novel bacterial species.</title>
        <authorList>
            <person name="Cao Y."/>
        </authorList>
    </citation>
    <scope>NUCLEOTIDE SEQUENCE</scope>
    <source>
        <strain evidence="2">CCTCC AB2015118</strain>
    </source>
</reference>